<keyword evidence="3" id="KW-0596">Phosphopantetheine</keyword>
<dbReference type="SUPFAM" id="SSF47336">
    <property type="entry name" value="ACP-like"/>
    <property type="match status" value="3"/>
</dbReference>
<dbReference type="Gene3D" id="3.30.559.10">
    <property type="entry name" value="Chloramphenicol acetyltransferase-like domain"/>
    <property type="match status" value="4"/>
</dbReference>
<dbReference type="InterPro" id="IPR001242">
    <property type="entry name" value="Condensation_dom"/>
</dbReference>
<dbReference type="GO" id="GO:0008610">
    <property type="term" value="P:lipid biosynthetic process"/>
    <property type="evidence" value="ECO:0007669"/>
    <property type="project" value="UniProtKB-ARBA"/>
</dbReference>
<dbReference type="CDD" id="cd19540">
    <property type="entry name" value="LCL_NRPS-like"/>
    <property type="match status" value="1"/>
</dbReference>
<dbReference type="GO" id="GO:0044550">
    <property type="term" value="P:secondary metabolite biosynthetic process"/>
    <property type="evidence" value="ECO:0007669"/>
    <property type="project" value="UniProtKB-ARBA"/>
</dbReference>
<dbReference type="InterPro" id="IPR020845">
    <property type="entry name" value="AMP-binding_CS"/>
</dbReference>
<evidence type="ECO:0000313" key="10">
    <source>
        <dbReference type="Proteomes" id="UP000019277"/>
    </source>
</evidence>
<evidence type="ECO:0000256" key="3">
    <source>
        <dbReference type="ARBA" id="ARBA00022450"/>
    </source>
</evidence>
<dbReference type="FunFam" id="1.10.1200.10:FF:000016">
    <property type="entry name" value="Non-ribosomal peptide synthase"/>
    <property type="match status" value="1"/>
</dbReference>
<dbReference type="FunFam" id="2.30.38.10:FF:000001">
    <property type="entry name" value="Non-ribosomal peptide synthetase PvdI"/>
    <property type="match status" value="2"/>
</dbReference>
<evidence type="ECO:0000256" key="4">
    <source>
        <dbReference type="ARBA" id="ARBA00022553"/>
    </source>
</evidence>
<dbReference type="PANTHER" id="PTHR45527">
    <property type="entry name" value="NONRIBOSOMAL PEPTIDE SYNTHETASE"/>
    <property type="match status" value="1"/>
</dbReference>
<dbReference type="InterPro" id="IPR025110">
    <property type="entry name" value="AMP-bd_C"/>
</dbReference>
<accession>W7IET7</accession>
<feature type="region of interest" description="Disordered" evidence="7">
    <location>
        <begin position="995"/>
        <end position="1018"/>
    </location>
</feature>
<dbReference type="PROSITE" id="PS00455">
    <property type="entry name" value="AMP_BINDING"/>
    <property type="match status" value="2"/>
</dbReference>
<name>W7IET7_9PSEU</name>
<dbReference type="OrthoDB" id="2378856at2"/>
<dbReference type="Gene3D" id="3.40.50.1820">
    <property type="entry name" value="alpha/beta hydrolase"/>
    <property type="match status" value="1"/>
</dbReference>
<keyword evidence="9" id="KW-0548">Nucleotidyltransferase</keyword>
<comment type="similarity">
    <text evidence="2">Belongs to the ATP-dependent AMP-binding enzyme family.</text>
</comment>
<gene>
    <name evidence="9" type="ORF">UO65_5326</name>
</gene>
<dbReference type="SMART" id="SM00823">
    <property type="entry name" value="PKS_PP"/>
    <property type="match status" value="3"/>
</dbReference>
<keyword evidence="4" id="KW-0597">Phosphoprotein</keyword>
<evidence type="ECO:0000313" key="9">
    <source>
        <dbReference type="EMBL" id="EWC59380.1"/>
    </source>
</evidence>
<dbReference type="InterPro" id="IPR020806">
    <property type="entry name" value="PKS_PP-bd"/>
</dbReference>
<dbReference type="GO" id="GO:0005829">
    <property type="term" value="C:cytosol"/>
    <property type="evidence" value="ECO:0007669"/>
    <property type="project" value="TreeGrafter"/>
</dbReference>
<dbReference type="EC" id="2.7.7.-" evidence="9"/>
<dbReference type="InterPro" id="IPR010060">
    <property type="entry name" value="NRPS_synth"/>
</dbReference>
<keyword evidence="9" id="KW-0808">Transferase</keyword>
<dbReference type="GO" id="GO:0017000">
    <property type="term" value="P:antibiotic biosynthetic process"/>
    <property type="evidence" value="ECO:0007669"/>
    <property type="project" value="UniProtKB-KW"/>
</dbReference>
<dbReference type="eggNOG" id="COG1020">
    <property type="taxonomic scope" value="Bacteria"/>
</dbReference>
<dbReference type="NCBIfam" id="NF003417">
    <property type="entry name" value="PRK04813.1"/>
    <property type="match status" value="4"/>
</dbReference>
<dbReference type="InterPro" id="IPR042099">
    <property type="entry name" value="ANL_N_sf"/>
</dbReference>
<dbReference type="InterPro" id="IPR023213">
    <property type="entry name" value="CAT-like_dom_sf"/>
</dbReference>
<dbReference type="FunFam" id="1.10.1200.10:FF:000005">
    <property type="entry name" value="Nonribosomal peptide synthetase 1"/>
    <property type="match status" value="1"/>
</dbReference>
<dbReference type="NCBIfam" id="TIGR01720">
    <property type="entry name" value="NRPS-para261"/>
    <property type="match status" value="1"/>
</dbReference>
<dbReference type="NCBIfam" id="TIGR01733">
    <property type="entry name" value="AA-adenyl-dom"/>
    <property type="match status" value="3"/>
</dbReference>
<dbReference type="GO" id="GO:0043041">
    <property type="term" value="P:amino acid activation for nonribosomal peptide biosynthetic process"/>
    <property type="evidence" value="ECO:0007669"/>
    <property type="project" value="TreeGrafter"/>
</dbReference>
<dbReference type="SUPFAM" id="SSF53474">
    <property type="entry name" value="alpha/beta-Hydrolases"/>
    <property type="match status" value="1"/>
</dbReference>
<dbReference type="CDD" id="cd17643">
    <property type="entry name" value="A_NRPS_Cytc1-like"/>
    <property type="match status" value="1"/>
</dbReference>
<dbReference type="CDD" id="cd12117">
    <property type="entry name" value="A_NRPS_Srf_like"/>
    <property type="match status" value="1"/>
</dbReference>
<evidence type="ECO:0000259" key="8">
    <source>
        <dbReference type="PROSITE" id="PS50075"/>
    </source>
</evidence>
<sequence>MEDLPVLAAQARVWFAEQAAPGSYLWGEYADIRGDLDADVLGRAVSHAAGEAEALGVVFFERDGELRQRRTGLPVVVEHVDVDGEAAALRWMRGRLARPVDLETGPVYGAAILRLGPRRHWLFQWVHHIALDGVGMTLLSARIARVHSDLTRGAVPPPVDHRLAPLLAEEAAYESGPDRAWWLGVMADRPDFLSLAERPAAAQGRSTRRTSTLDRAAFADLTAAADRLGQRWNRLVIAAAAVHLHAVTGNRDVVLSLPVTGRTDAAGRGVPAMAANVLPLRVAVDPGATVADLVAGVDAAIRGVREHQRYRGERLRRDLGYADDGRKFFGPVVNIQRFDYDLRFGAATASVHNVVAPPSEDLSIVAYDFGDGTLRLDFDGNPANHPDALLDEVRDRFGHVLRSLAGAEPGTRVAALHLTTPTERETLARLGIGHPSRPGGTVVTAFAAQRDRTPDAVAVRCAATGGTLTYRVLDERAAAVAHRLLQAGTTAETLVGVLLDRSPDLVVALLGILKAGAAYLPLHRADPVRRLRAFTAGVDHLVVDATTRADPVATGVRHHITVEPGPTAPDAATAPDQLACVMVTSGSTGVPKGVAVPHDAVARLATDRAWAEGAAERFLLHSPHAFDAVTLEVWVPLLTGGEVVVAAPGRLDVDALAEVVTRHRVTGLWLTAGLFAAVAEERPEVFEGLRQVWTGGDVVSPAAVRRVRGAEVVNGYGPTETTVFATRHRVAPGASAVPIGRPIDGRRLSLLDGALRPVPPGVVGELYVGGAGLARGYRDAPGQTATRFVADPTGPPGARMYRTGDLARWNPDGTLDFVGRADGQVKLRGFRVETGEVDAALAGLPGVGRVATVVREDAPGRRRIVSYVVLADGATPPDRAALTDLLPAFMVPEEVVVLDALPLTRNGKLDRAALPAPGATTAPAPAAQPGTAAEQELASLFAEVLRVPTVGVEQDFFRLGGDSITAIQLTGRARRAGFTFGVPDLFRTPTVRALAATRTAAPPREDSPEPDSPDTDDLPLTPIMHWLRGLGGAVAGFTQSVEVSLPPEARAALPAALRALVAHHAMLRARLAVTDGLWDWHLTAEPEFRLDHHGEGADAAGLTERARAALDPTTGPVLHALWFDPGTLVLVVHHLAVDGVSWRILLEDLHTALDGDPLPPVGTSFARWSRLLTRHSARAQFRHWKALPRPAGRFPAPDPALDTETTRRWHPSTVPDQVTAALDRAAEVFSCPLHHLLLTAFALAVGEGGDDPAVLLDLEGHGREDIAGGVDTTRTVGWFTTLFPLVLDPGTTLADVEADPARLDDAVRRVRAAVEAVPEKGLGYGLLRHLDPQTAPVLAARSDPAVAFNHLGRVSGLGDGAIGSSMPPDLALGHALELNTVITDGPRLTANWTWAGRLLPEDTVEALAARWVDALRLLVARAEARATYPLTPLAQGILFHSLHDHDGVDPYLVQFTFDLAGDLDRTRLRGALDALLRRHPHLASGVENDETGRPVHRVPDNPVVEWTESAAPVGRFLAEDRRRRFDPGRPPLVRGALLRRGPDRHTLVLTTHHLLVDGWSMPVLVSELFTLYAGGQPPPPTPYRTFLDWLSTRDTEAGDRVWRGLLAGIDEPTLLAGGGRGGGPRGEAHLDLGAAATERIGRLARERGITTSTVLRLAFATVLGALTGRDDVVFGATVSGRPPELPGVERVLGLMINTLPVRCRLDPGASAAGVLAALHAQHLSVLEHQHADLARLPGLAGHQELFDAVLVFENYPVDGTALGAPGLEVTDARGLDGTHYPVTLIVVPGDSLRLRLDHRRDVLDPTAARTFLDRVAAVLDRVATDPDRPLAELDLLLPGEPRPAPPAEPAPVRESLVDLFAAQVRAHPHARALTCGDDHLTYAELDRRANGLASRLIADGAGPGTLVGVSLTPSFELVVALLAVLKTGAAYLPLDPAHPAERLRRITEDAGPVLTVTPETFTAAPEAGPDPGVRVDPGAPAYVIHTSGSTGTPKGVVVTHRNVVRLLAVTDRHFRHGPDDVHTLFHSFAFDVSVWELWSALGRGGRLVLVPRELVRSPREFLDLLRRERVTSLSQTPSAFDQLLRAEAEDPEEPTALSVRHVVLAGEALDPTRVRRWHGPGRPLLVNMYGITETTVHTTFHALRDPDETRGVVGEALDDLRVHLLDHALRPVPPGCPGEVYVAGPGVALGYLGRPGLTATRFVADPWGPPGARMYRSGDRARRLPDGTLEYLGRTDAQVKVRGFRIEPAEVERVLAESPDVGRAVVLPRADALVAYVTGTADPAALRAHAARVLPAHLVPAFVVPLPEIPLTVNGKVDRAALPAPESTVRPGRAPETDAERLVCRVFADALGLAAVGADDSFFDLGGHSLLATRVVNLLRDRAGADLRLRTLFDAPTPAELARRLTGGTERVAFTAQVRPDRVPLSTAQRRFWFFDRFAGPNPVYNMAFATELVGPLDAGALAAALRDVVDRHEVLRTTVSEVTDTDPEPHQVLGEAAAVPFTVLDSTGTGWRDLLRAEATHCFDLVAEPPVRATLARTAPDRHVLLLLLHHIAADGWSLAPLARDLSTAYAARAEGRAPRWPDEPVQYADYALWQRGLDLDAELAHWTAALRGAPDAITLPTDRTRPAQSAHRGESVAFHLDAGLHTALTDLAAAHRASPFMVVHAAIGVLLARLGAGEDIPVGTPVAGRHDSALHDAVGCFVNTVVLRTDLSGDPTFAELLGRVREADLAALAHQQLPFERLVEVLNPPRSAAHHPVFQVMLAFQDTPPPLFDLPGITAEPVALHGGASRLDLLWSLTPRRGGAVEGILEYNTELFSPAAARTLNTRLEVLLRAAVAEPHTRVGDLPLLLDGEAHRLLGGRDPVEVPAADVPELVAEWVTRTPDAPAVVHGDRVLSYAELDTRARKIAAELDGVGPGDLVALCLPRDPDLIAAMLAVLALGAAYLPVDPDQPAARIESLLADARPRVVVGGDRAGAADPSVLPTGTAYVLHTSGSTGAPKGVVVPRTALVNLLLSLRAELSVTAEDRVLAAAPAGFDMSVPEFLLPLVTGAAAVLVDAGTVRDPDALLDVVEERGVTVMQATPSLWQILVARRPAALRGLRGVVGGEAVPGALVDELTGLGVDTLACYGPTETTVWSTTRRGSAPGTVPLGRPLWNTACRVLDRRLRPVPPGVVGELHIAGAGVATGYLHRPGQTAQRFVADPFGPPGTRMYRTGDLASWTADGELRFHGREDDQVKLRGHRIELGEVEAVLGAHPGVGAAAVALREHGPDDRRLVGYAVLTGTTTPDAVLAHAAAHLPEYMVPARVVALDRLPLTANGKLARAALPAPDWAATRVVTPPSTLREQVLCGLFAEVLGLPAVGATDNFFALGGHSLLVARLVERIGAVLGQRPRTRDVFAAGTPAGLAAALGRPEEPAGRFIPFRAGGTGAPVFCVHSLSGISWLYAGLLGHIDSTHPVYGIDADDSRTHTGPDSIEELAESYVEELLARFPDGPYHLLGWSFGGLVSHAMAIRLRARGAEVGVSFLIDPPARSGADLSDSVDEQRVYRVLLTAVGHRDDEYPPERLTHPEVSALLRREGSLLATFTEDDVDRLVAMSRRHARLMSGHRPAPYPGDAVYLATTGPSAVPGWVDWRPLIGGHLTEHLLDTAHHRAMQPVNTPAVGAWLNAALAAHRGRGNR</sequence>
<feature type="domain" description="Carrier" evidence="8">
    <location>
        <begin position="928"/>
        <end position="1002"/>
    </location>
</feature>
<evidence type="ECO:0000256" key="2">
    <source>
        <dbReference type="ARBA" id="ARBA00006432"/>
    </source>
</evidence>
<dbReference type="STRING" id="909613.UO65_5326"/>
<dbReference type="Gene3D" id="1.10.1200.10">
    <property type="entry name" value="ACP-like"/>
    <property type="match status" value="2"/>
</dbReference>
<dbReference type="InterPro" id="IPR029058">
    <property type="entry name" value="AB_hydrolase_fold"/>
</dbReference>
<dbReference type="PATRIC" id="fig|909613.9.peg.5320"/>
<evidence type="ECO:0000256" key="1">
    <source>
        <dbReference type="ARBA" id="ARBA00001957"/>
    </source>
</evidence>
<dbReference type="FunFam" id="3.40.50.12780:FF:000012">
    <property type="entry name" value="Non-ribosomal peptide synthetase"/>
    <property type="match status" value="1"/>
</dbReference>
<dbReference type="Gene3D" id="2.30.38.10">
    <property type="entry name" value="Luciferase, Domain 3"/>
    <property type="match status" value="1"/>
</dbReference>
<dbReference type="Gene3D" id="3.30.559.30">
    <property type="entry name" value="Nonribosomal peptide synthetase, condensation domain"/>
    <property type="match status" value="4"/>
</dbReference>
<dbReference type="InterPro" id="IPR006162">
    <property type="entry name" value="Ppantetheine_attach_site"/>
</dbReference>
<dbReference type="Pfam" id="PF00668">
    <property type="entry name" value="Condensation"/>
    <property type="match status" value="4"/>
</dbReference>
<keyword evidence="6" id="KW-0045">Antibiotic biosynthesis</keyword>
<dbReference type="GO" id="GO:0031177">
    <property type="term" value="F:phosphopantetheine binding"/>
    <property type="evidence" value="ECO:0007669"/>
    <property type="project" value="InterPro"/>
</dbReference>
<dbReference type="CDD" id="cd05930">
    <property type="entry name" value="A_NRPS"/>
    <property type="match status" value="1"/>
</dbReference>
<comment type="cofactor">
    <cofactor evidence="1">
        <name>pantetheine 4'-phosphate</name>
        <dbReference type="ChEBI" id="CHEBI:47942"/>
    </cofactor>
</comment>
<dbReference type="SUPFAM" id="SSF56801">
    <property type="entry name" value="Acetyl-CoA synthetase-like"/>
    <property type="match status" value="3"/>
</dbReference>
<protein>
    <submittedName>
        <fullName evidence="9">Siderophore biosynthesis non-ribosomal peptide synthetase module</fullName>
        <ecNumber evidence="9">2.7.7.-</ecNumber>
    </submittedName>
</protein>
<dbReference type="InterPro" id="IPR036736">
    <property type="entry name" value="ACP-like_sf"/>
</dbReference>
<dbReference type="Pfam" id="PF00550">
    <property type="entry name" value="PP-binding"/>
    <property type="match status" value="3"/>
</dbReference>
<dbReference type="SUPFAM" id="SSF52777">
    <property type="entry name" value="CoA-dependent acyltransferases"/>
    <property type="match status" value="8"/>
</dbReference>
<reference evidence="9 10" key="1">
    <citation type="journal article" date="2014" name="Genome Announc.">
        <title>Draft Genome Sequence of the Antitrypanosomally Active Sponge-Associated Bacterium Actinokineospora sp. Strain EG49.</title>
        <authorList>
            <person name="Harjes J."/>
            <person name="Ryu T."/>
            <person name="Abdelmohsen U.R."/>
            <person name="Moitinho-Silva L."/>
            <person name="Horn H."/>
            <person name="Ravasi T."/>
            <person name="Hentschel U."/>
        </authorList>
    </citation>
    <scope>NUCLEOTIDE SEQUENCE [LARGE SCALE GENOMIC DNA]</scope>
    <source>
        <strain evidence="9 10">EG49</strain>
    </source>
</reference>
<feature type="domain" description="Carrier" evidence="8">
    <location>
        <begin position="2334"/>
        <end position="2409"/>
    </location>
</feature>
<evidence type="ECO:0000256" key="7">
    <source>
        <dbReference type="SAM" id="MobiDB-lite"/>
    </source>
</evidence>
<dbReference type="InterPro" id="IPR045851">
    <property type="entry name" value="AMP-bd_C_sf"/>
</dbReference>
<dbReference type="EMBL" id="AYXG01000206">
    <property type="protein sequence ID" value="EWC59380.1"/>
    <property type="molecule type" value="Genomic_DNA"/>
</dbReference>
<dbReference type="FunFam" id="3.30.300.30:FF:000010">
    <property type="entry name" value="Enterobactin synthetase component F"/>
    <property type="match status" value="1"/>
</dbReference>
<dbReference type="InterPro" id="IPR010071">
    <property type="entry name" value="AA_adenyl_dom"/>
</dbReference>
<dbReference type="Pfam" id="PF00975">
    <property type="entry name" value="Thioesterase"/>
    <property type="match status" value="1"/>
</dbReference>
<dbReference type="PROSITE" id="PS50075">
    <property type="entry name" value="CARRIER"/>
    <property type="match status" value="3"/>
</dbReference>
<keyword evidence="5" id="KW-0677">Repeat</keyword>
<dbReference type="Pfam" id="PF00501">
    <property type="entry name" value="AMP-binding"/>
    <property type="match status" value="4"/>
</dbReference>
<dbReference type="Gene3D" id="3.30.300.30">
    <property type="match status" value="3"/>
</dbReference>
<evidence type="ECO:0000256" key="6">
    <source>
        <dbReference type="ARBA" id="ARBA00023194"/>
    </source>
</evidence>
<dbReference type="Gene3D" id="3.40.50.980">
    <property type="match status" value="2"/>
</dbReference>
<dbReference type="GO" id="GO:0016779">
    <property type="term" value="F:nucleotidyltransferase activity"/>
    <property type="evidence" value="ECO:0007669"/>
    <property type="project" value="UniProtKB-KW"/>
</dbReference>
<dbReference type="InterPro" id="IPR001031">
    <property type="entry name" value="Thioesterase"/>
</dbReference>
<dbReference type="Pfam" id="PF13193">
    <property type="entry name" value="AMP-binding_C"/>
    <property type="match status" value="3"/>
</dbReference>
<dbReference type="RefSeq" id="WP_052021793.1">
    <property type="nucleotide sequence ID" value="NZ_AYXG01000206.1"/>
</dbReference>
<evidence type="ECO:0000256" key="5">
    <source>
        <dbReference type="ARBA" id="ARBA00022737"/>
    </source>
</evidence>
<dbReference type="Proteomes" id="UP000019277">
    <property type="component" value="Unassembled WGS sequence"/>
</dbReference>
<organism evidence="9 10">
    <name type="scientific">Actinokineospora spheciospongiae</name>
    <dbReference type="NCBI Taxonomy" id="909613"/>
    <lineage>
        <taxon>Bacteria</taxon>
        <taxon>Bacillati</taxon>
        <taxon>Actinomycetota</taxon>
        <taxon>Actinomycetes</taxon>
        <taxon>Pseudonocardiales</taxon>
        <taxon>Pseudonocardiaceae</taxon>
        <taxon>Actinokineospora</taxon>
    </lineage>
</organism>
<dbReference type="InterPro" id="IPR000873">
    <property type="entry name" value="AMP-dep_synth/lig_dom"/>
</dbReference>
<dbReference type="PANTHER" id="PTHR45527:SF1">
    <property type="entry name" value="FATTY ACID SYNTHASE"/>
    <property type="match status" value="1"/>
</dbReference>
<proteinExistence type="inferred from homology"/>
<feature type="compositionally biased region" description="Acidic residues" evidence="7">
    <location>
        <begin position="1008"/>
        <end position="1017"/>
    </location>
</feature>
<dbReference type="PROSITE" id="PS00012">
    <property type="entry name" value="PHOSPHOPANTETHEINE"/>
    <property type="match status" value="3"/>
</dbReference>
<dbReference type="Gene3D" id="3.40.50.12780">
    <property type="entry name" value="N-terminal domain of ligase-like"/>
    <property type="match status" value="2"/>
</dbReference>
<dbReference type="InterPro" id="IPR009081">
    <property type="entry name" value="PP-bd_ACP"/>
</dbReference>
<keyword evidence="10" id="KW-1185">Reference proteome</keyword>
<comment type="caution">
    <text evidence="9">The sequence shown here is derived from an EMBL/GenBank/DDBJ whole genome shotgun (WGS) entry which is preliminary data.</text>
</comment>
<dbReference type="GO" id="GO:0072330">
    <property type="term" value="P:monocarboxylic acid biosynthetic process"/>
    <property type="evidence" value="ECO:0007669"/>
    <property type="project" value="UniProtKB-ARBA"/>
</dbReference>
<feature type="domain" description="Carrier" evidence="8">
    <location>
        <begin position="3341"/>
        <end position="3416"/>
    </location>
</feature>